<dbReference type="GO" id="GO:0003677">
    <property type="term" value="F:DNA binding"/>
    <property type="evidence" value="ECO:0007669"/>
    <property type="project" value="UniProtKB-KW"/>
</dbReference>
<dbReference type="InterPro" id="IPR008920">
    <property type="entry name" value="TF_FadR/GntR_C"/>
</dbReference>
<dbReference type="PANTHER" id="PTHR43537:SF47">
    <property type="entry name" value="REGULATORY PROTEIN GNTR HTH"/>
    <property type="match status" value="1"/>
</dbReference>
<keyword evidence="1" id="KW-0805">Transcription regulation</keyword>
<evidence type="ECO:0000259" key="4">
    <source>
        <dbReference type="PROSITE" id="PS50949"/>
    </source>
</evidence>
<gene>
    <name evidence="5" type="ORF">SAMN05192574_118126</name>
</gene>
<protein>
    <submittedName>
        <fullName evidence="5">DNA-binding transcriptional regulator, FadR family</fullName>
    </submittedName>
</protein>
<dbReference type="CDD" id="cd07377">
    <property type="entry name" value="WHTH_GntR"/>
    <property type="match status" value="1"/>
</dbReference>
<dbReference type="RefSeq" id="WP_091221273.1">
    <property type="nucleotide sequence ID" value="NZ_FOCL01000018.1"/>
</dbReference>
<dbReference type="InterPro" id="IPR036390">
    <property type="entry name" value="WH_DNA-bd_sf"/>
</dbReference>
<evidence type="ECO:0000313" key="6">
    <source>
        <dbReference type="Proteomes" id="UP000198942"/>
    </source>
</evidence>
<accession>A0A1H8UBM9</accession>
<name>A0A1H8UBM9_9SPHI</name>
<evidence type="ECO:0000256" key="3">
    <source>
        <dbReference type="ARBA" id="ARBA00023163"/>
    </source>
</evidence>
<dbReference type="SMART" id="SM00345">
    <property type="entry name" value="HTH_GNTR"/>
    <property type="match status" value="1"/>
</dbReference>
<dbReference type="OrthoDB" id="9799482at2"/>
<evidence type="ECO:0000256" key="1">
    <source>
        <dbReference type="ARBA" id="ARBA00023015"/>
    </source>
</evidence>
<keyword evidence="6" id="KW-1185">Reference proteome</keyword>
<dbReference type="Gene3D" id="1.10.10.10">
    <property type="entry name" value="Winged helix-like DNA-binding domain superfamily/Winged helix DNA-binding domain"/>
    <property type="match status" value="1"/>
</dbReference>
<dbReference type="InterPro" id="IPR036388">
    <property type="entry name" value="WH-like_DNA-bd_sf"/>
</dbReference>
<dbReference type="PRINTS" id="PR00035">
    <property type="entry name" value="HTHGNTR"/>
</dbReference>
<dbReference type="InterPro" id="IPR011711">
    <property type="entry name" value="GntR_C"/>
</dbReference>
<proteinExistence type="predicted"/>
<dbReference type="AlphaFoldDB" id="A0A1H8UBM9"/>
<reference evidence="6" key="1">
    <citation type="submission" date="2016-10" db="EMBL/GenBank/DDBJ databases">
        <authorList>
            <person name="Varghese N."/>
            <person name="Submissions S."/>
        </authorList>
    </citation>
    <scope>NUCLEOTIDE SEQUENCE [LARGE SCALE GENOMIC DNA]</scope>
    <source>
        <strain evidence="6">Gh-48</strain>
    </source>
</reference>
<dbReference type="SUPFAM" id="SSF46785">
    <property type="entry name" value="Winged helix' DNA-binding domain"/>
    <property type="match status" value="1"/>
</dbReference>
<keyword evidence="3" id="KW-0804">Transcription</keyword>
<evidence type="ECO:0000256" key="2">
    <source>
        <dbReference type="ARBA" id="ARBA00023125"/>
    </source>
</evidence>
<feature type="domain" description="HTH gntR-type" evidence="4">
    <location>
        <begin position="5"/>
        <end position="73"/>
    </location>
</feature>
<keyword evidence="2 5" id="KW-0238">DNA-binding</keyword>
<sequence>MAIKEKLGDKVVGLLKQDIAANKFKAGEKIPSEPELMRLYNVGRSTVREAVKTLVTAGILTVKQGYGTIVNSDLPDRTIDQRLRQADFEDINAVRSLLECEIVKLAAGLHTSEQLSDIEHFLKLRREAIEQENRQACADADIAFHMAIAGAAQNKVLADLYQSFAHIIRDFFNKREKQGVSHFALSHHLHEQLFNAIKARKGKQAQQIIQHILNHNY</sequence>
<dbReference type="EMBL" id="FOCL01000018">
    <property type="protein sequence ID" value="SEP00264.1"/>
    <property type="molecule type" value="Genomic_DNA"/>
</dbReference>
<organism evidence="5 6">
    <name type="scientific">Mucilaginibacter gossypiicola</name>
    <dbReference type="NCBI Taxonomy" id="551995"/>
    <lineage>
        <taxon>Bacteria</taxon>
        <taxon>Pseudomonadati</taxon>
        <taxon>Bacteroidota</taxon>
        <taxon>Sphingobacteriia</taxon>
        <taxon>Sphingobacteriales</taxon>
        <taxon>Sphingobacteriaceae</taxon>
        <taxon>Mucilaginibacter</taxon>
    </lineage>
</organism>
<dbReference type="Proteomes" id="UP000198942">
    <property type="component" value="Unassembled WGS sequence"/>
</dbReference>
<evidence type="ECO:0000313" key="5">
    <source>
        <dbReference type="EMBL" id="SEP00264.1"/>
    </source>
</evidence>
<dbReference type="SMART" id="SM00895">
    <property type="entry name" value="FCD"/>
    <property type="match status" value="1"/>
</dbReference>
<dbReference type="STRING" id="551995.SAMN05192574_118126"/>
<dbReference type="Pfam" id="PF07729">
    <property type="entry name" value="FCD"/>
    <property type="match status" value="1"/>
</dbReference>
<dbReference type="SUPFAM" id="SSF48008">
    <property type="entry name" value="GntR ligand-binding domain-like"/>
    <property type="match status" value="1"/>
</dbReference>
<dbReference type="Gene3D" id="1.20.120.530">
    <property type="entry name" value="GntR ligand-binding domain-like"/>
    <property type="match status" value="1"/>
</dbReference>
<dbReference type="PROSITE" id="PS50949">
    <property type="entry name" value="HTH_GNTR"/>
    <property type="match status" value="1"/>
</dbReference>
<dbReference type="InterPro" id="IPR000524">
    <property type="entry name" value="Tscrpt_reg_HTH_GntR"/>
</dbReference>
<dbReference type="GO" id="GO:0003700">
    <property type="term" value="F:DNA-binding transcription factor activity"/>
    <property type="evidence" value="ECO:0007669"/>
    <property type="project" value="InterPro"/>
</dbReference>
<dbReference type="PANTHER" id="PTHR43537">
    <property type="entry name" value="TRANSCRIPTIONAL REGULATOR, GNTR FAMILY"/>
    <property type="match status" value="1"/>
</dbReference>
<dbReference type="Pfam" id="PF00392">
    <property type="entry name" value="GntR"/>
    <property type="match status" value="1"/>
</dbReference>